<name>A0A161WIQ8_9CLOT</name>
<comment type="caution">
    <text evidence="1">The sequence shown here is derived from an EMBL/GenBank/DDBJ whole genome shotgun (WGS) entry which is preliminary data.</text>
</comment>
<gene>
    <name evidence="1" type="ORF">CLMAG_33440</name>
</gene>
<reference evidence="1 2" key="1">
    <citation type="submission" date="2016-04" db="EMBL/GenBank/DDBJ databases">
        <title>Genome sequence of Clostridium magnum DSM 2767.</title>
        <authorList>
            <person name="Poehlein A."/>
            <person name="Uhlig R."/>
            <person name="Fischer R."/>
            <person name="Bahl H."/>
            <person name="Daniel R."/>
        </authorList>
    </citation>
    <scope>NUCLEOTIDE SEQUENCE [LARGE SCALE GENOMIC DNA]</scope>
    <source>
        <strain evidence="1 2">DSM 2767</strain>
    </source>
</reference>
<evidence type="ECO:0000313" key="1">
    <source>
        <dbReference type="EMBL" id="KZL91585.1"/>
    </source>
</evidence>
<dbReference type="EMBL" id="LWAE01000003">
    <property type="protein sequence ID" value="KZL91585.1"/>
    <property type="molecule type" value="Genomic_DNA"/>
</dbReference>
<organism evidence="1 2">
    <name type="scientific">Clostridium magnum DSM 2767</name>
    <dbReference type="NCBI Taxonomy" id="1121326"/>
    <lineage>
        <taxon>Bacteria</taxon>
        <taxon>Bacillati</taxon>
        <taxon>Bacillota</taxon>
        <taxon>Clostridia</taxon>
        <taxon>Eubacteriales</taxon>
        <taxon>Clostridiaceae</taxon>
        <taxon>Clostridium</taxon>
    </lineage>
</organism>
<dbReference type="OrthoDB" id="5616024at2"/>
<dbReference type="PATRIC" id="fig|1121326.3.peg.3377"/>
<evidence type="ECO:0000313" key="2">
    <source>
        <dbReference type="Proteomes" id="UP000076603"/>
    </source>
</evidence>
<dbReference type="Pfam" id="PF10719">
    <property type="entry name" value="ComFB"/>
    <property type="match status" value="1"/>
</dbReference>
<sequence>MIRNYMEYIVEENLPLVLDKYPGICKCEKCTDDIKAIALNNLKPLYVVTEKGTIYSRLNELNQQFKTDIISKLTQAIEVVSKNPKHNL</sequence>
<keyword evidence="2" id="KW-1185">Reference proteome</keyword>
<dbReference type="RefSeq" id="WP_066624534.1">
    <property type="nucleotide sequence ID" value="NZ_FQXL01000005.1"/>
</dbReference>
<proteinExistence type="predicted"/>
<dbReference type="InterPro" id="IPR019657">
    <property type="entry name" value="ComFB"/>
</dbReference>
<dbReference type="STRING" id="1121326.CLMAG_33440"/>
<dbReference type="Proteomes" id="UP000076603">
    <property type="component" value="Unassembled WGS sequence"/>
</dbReference>
<dbReference type="AlphaFoldDB" id="A0A161WIQ8"/>
<accession>A0A161WIQ8</accession>
<protein>
    <submittedName>
        <fullName evidence="1">Late competence development protein ComFB</fullName>
    </submittedName>
</protein>